<organism evidence="1">
    <name type="scientific">Anguilla anguilla</name>
    <name type="common">European freshwater eel</name>
    <name type="synonym">Muraena anguilla</name>
    <dbReference type="NCBI Taxonomy" id="7936"/>
    <lineage>
        <taxon>Eukaryota</taxon>
        <taxon>Metazoa</taxon>
        <taxon>Chordata</taxon>
        <taxon>Craniata</taxon>
        <taxon>Vertebrata</taxon>
        <taxon>Euteleostomi</taxon>
        <taxon>Actinopterygii</taxon>
        <taxon>Neopterygii</taxon>
        <taxon>Teleostei</taxon>
        <taxon>Anguilliformes</taxon>
        <taxon>Anguillidae</taxon>
        <taxon>Anguilla</taxon>
    </lineage>
</organism>
<reference evidence="1" key="2">
    <citation type="journal article" date="2015" name="Fish Shellfish Immunol.">
        <title>Early steps in the European eel (Anguilla anguilla)-Vibrio vulnificus interaction in the gills: Role of the RtxA13 toxin.</title>
        <authorList>
            <person name="Callol A."/>
            <person name="Pajuelo D."/>
            <person name="Ebbesson L."/>
            <person name="Teles M."/>
            <person name="MacKenzie S."/>
            <person name="Amaro C."/>
        </authorList>
    </citation>
    <scope>NUCLEOTIDE SEQUENCE</scope>
</reference>
<reference evidence="1" key="1">
    <citation type="submission" date="2014-11" db="EMBL/GenBank/DDBJ databases">
        <authorList>
            <person name="Amaro Gonzalez C."/>
        </authorList>
    </citation>
    <scope>NUCLEOTIDE SEQUENCE</scope>
</reference>
<protein>
    <submittedName>
        <fullName evidence="1">Uncharacterized protein</fullName>
    </submittedName>
</protein>
<name>A0A0E9S4G5_ANGAN</name>
<accession>A0A0E9S4G5</accession>
<sequence>MSLIFLNPFEMTECKLSLRHSYNLVYLFGITYSGSRYGKIEAIPWFI</sequence>
<dbReference type="AlphaFoldDB" id="A0A0E9S4G5"/>
<proteinExistence type="predicted"/>
<dbReference type="EMBL" id="GBXM01073022">
    <property type="protein sequence ID" value="JAH35555.1"/>
    <property type="molecule type" value="Transcribed_RNA"/>
</dbReference>
<evidence type="ECO:0000313" key="1">
    <source>
        <dbReference type="EMBL" id="JAH35555.1"/>
    </source>
</evidence>